<keyword evidence="7" id="KW-0963">Cytoplasm</keyword>
<dbReference type="CDD" id="cd09232">
    <property type="entry name" value="Snurportin-1_C"/>
    <property type="match status" value="1"/>
</dbReference>
<dbReference type="Gene3D" id="3.30.470.30">
    <property type="entry name" value="DNA ligase/mRNA capping enzyme"/>
    <property type="match status" value="1"/>
</dbReference>
<dbReference type="GO" id="GO:0003723">
    <property type="term" value="F:RNA binding"/>
    <property type="evidence" value="ECO:0007669"/>
    <property type="project" value="UniProtKB-KW"/>
</dbReference>
<protein>
    <recommendedName>
        <fullName evidence="5">Snurportin-1</fullName>
    </recommendedName>
</protein>
<evidence type="ECO:0000313" key="12">
    <source>
        <dbReference type="Proteomes" id="UP000479190"/>
    </source>
</evidence>
<feature type="domain" description="Snurportin-1 m3G cap-binding" evidence="10">
    <location>
        <begin position="62"/>
        <end position="239"/>
    </location>
</feature>
<dbReference type="Proteomes" id="UP000479190">
    <property type="component" value="Unassembled WGS sequence"/>
</dbReference>
<organism evidence="11 12">
    <name type="scientific">Trichogramma brassicae</name>
    <dbReference type="NCBI Taxonomy" id="86971"/>
    <lineage>
        <taxon>Eukaryota</taxon>
        <taxon>Metazoa</taxon>
        <taxon>Ecdysozoa</taxon>
        <taxon>Arthropoda</taxon>
        <taxon>Hexapoda</taxon>
        <taxon>Insecta</taxon>
        <taxon>Pterygota</taxon>
        <taxon>Neoptera</taxon>
        <taxon>Endopterygota</taxon>
        <taxon>Hymenoptera</taxon>
        <taxon>Apocrita</taxon>
        <taxon>Proctotrupomorpha</taxon>
        <taxon>Chalcidoidea</taxon>
        <taxon>Trichogrammatidae</taxon>
        <taxon>Trichogramma</taxon>
    </lineage>
</organism>
<dbReference type="InterPro" id="IPR017336">
    <property type="entry name" value="Snurportin-1"/>
</dbReference>
<reference evidence="11 12" key="1">
    <citation type="submission" date="2020-02" db="EMBL/GenBank/DDBJ databases">
        <authorList>
            <person name="Ferguson B K."/>
        </authorList>
    </citation>
    <scope>NUCLEOTIDE SEQUENCE [LARGE SCALE GENOMIC DNA]</scope>
</reference>
<dbReference type="GO" id="GO:0005634">
    <property type="term" value="C:nucleus"/>
    <property type="evidence" value="ECO:0007669"/>
    <property type="project" value="UniProtKB-SubCell"/>
</dbReference>
<dbReference type="EMBL" id="CADCXV010000708">
    <property type="protein sequence ID" value="CAB0033383.1"/>
    <property type="molecule type" value="Genomic_DNA"/>
</dbReference>
<keyword evidence="12" id="KW-1185">Reference proteome</keyword>
<gene>
    <name evidence="11" type="ORF">TBRA_LOCUS5295</name>
</gene>
<sequence length="288" mass="33508">MKIIDFRNRNDAINSARGILENIIASDDEEVEMKEVEESEDMEVDQKKQKHHNLRREYGRLLMLSEWMSEVPEDFSENWVMMPCPIGKRVVIIAGKGTTRMFTRKGEKLATFRSLIPGGGRKYERNCYTVLDGVWSEEKSVCYILDSMAWSDQQINHCEAEFRFFWLKSKIEELSGQLKEKVEGVNEVSMELLPTFTSPSDLSDCLENTPDLYPLDGILFFHKEGHYFNGKTPLVTWLKVYMLPEVFGISIPEQYDVKPEGYIDYHNHILKEIAESKSRIKDKKMEVA</sequence>
<evidence type="ECO:0000256" key="1">
    <source>
        <dbReference type="ARBA" id="ARBA00003975"/>
    </source>
</evidence>
<comment type="subcellular location">
    <subcellularLocation>
        <location evidence="3">Cytoplasm</location>
    </subcellularLocation>
    <subcellularLocation>
        <location evidence="2">Nucleus</location>
    </subcellularLocation>
</comment>
<evidence type="ECO:0000256" key="2">
    <source>
        <dbReference type="ARBA" id="ARBA00004123"/>
    </source>
</evidence>
<proteinExistence type="inferred from homology"/>
<evidence type="ECO:0000313" key="11">
    <source>
        <dbReference type="EMBL" id="CAB0033383.1"/>
    </source>
</evidence>
<dbReference type="SUPFAM" id="SSF56091">
    <property type="entry name" value="DNA ligase/mRNA capping enzyme, catalytic domain"/>
    <property type="match status" value="1"/>
</dbReference>
<evidence type="ECO:0000256" key="7">
    <source>
        <dbReference type="ARBA" id="ARBA00022490"/>
    </source>
</evidence>
<evidence type="ECO:0000256" key="3">
    <source>
        <dbReference type="ARBA" id="ARBA00004496"/>
    </source>
</evidence>
<comment type="similarity">
    <text evidence="4">Belongs to the snurportin family.</text>
</comment>
<evidence type="ECO:0000259" key="10">
    <source>
        <dbReference type="Pfam" id="PF21974"/>
    </source>
</evidence>
<dbReference type="GO" id="GO:0005737">
    <property type="term" value="C:cytoplasm"/>
    <property type="evidence" value="ECO:0007669"/>
    <property type="project" value="UniProtKB-SubCell"/>
</dbReference>
<evidence type="ECO:0000256" key="6">
    <source>
        <dbReference type="ARBA" id="ARBA00022448"/>
    </source>
</evidence>
<evidence type="ECO:0000256" key="8">
    <source>
        <dbReference type="ARBA" id="ARBA00022884"/>
    </source>
</evidence>
<dbReference type="AlphaFoldDB" id="A0A6H5I607"/>
<evidence type="ECO:0000256" key="5">
    <source>
        <dbReference type="ARBA" id="ARBA00016034"/>
    </source>
</evidence>
<keyword evidence="9" id="KW-0539">Nucleus</keyword>
<dbReference type="OrthoDB" id="10003593at2759"/>
<keyword evidence="6" id="KW-0813">Transport</keyword>
<comment type="function">
    <text evidence="1">Functions as an U snRNP-specific nuclear import adapter. Involved in the trimethylguanosine (m3G)-cap-dependent nuclear import of U snRNPs. Binds specifically to the terminal m3G-cap U snRNAs.</text>
</comment>
<evidence type="ECO:0000256" key="4">
    <source>
        <dbReference type="ARBA" id="ARBA00007540"/>
    </source>
</evidence>
<accession>A0A6H5I607</accession>
<evidence type="ECO:0000256" key="9">
    <source>
        <dbReference type="ARBA" id="ARBA00023242"/>
    </source>
</evidence>
<name>A0A6H5I607_9HYME</name>
<dbReference type="InterPro" id="IPR047857">
    <property type="entry name" value="Snurportin1_C"/>
</dbReference>
<dbReference type="PANTHER" id="PTHR13403:SF6">
    <property type="entry name" value="SNURPORTIN-1"/>
    <property type="match status" value="1"/>
</dbReference>
<dbReference type="GO" id="GO:0061015">
    <property type="term" value="P:snRNA import into nucleus"/>
    <property type="evidence" value="ECO:0007669"/>
    <property type="project" value="InterPro"/>
</dbReference>
<dbReference type="PANTHER" id="PTHR13403">
    <property type="entry name" value="SNURPORTIN1 RNUT1 PROTEIN RNA, U TRANSPORTER 1"/>
    <property type="match status" value="1"/>
</dbReference>
<keyword evidence="8" id="KW-0694">RNA-binding</keyword>
<dbReference type="Pfam" id="PF21974">
    <property type="entry name" value="SPN1_m3Gcap_bd"/>
    <property type="match status" value="1"/>
</dbReference>